<dbReference type="CDD" id="cd00775">
    <property type="entry name" value="LysRS_core"/>
    <property type="match status" value="1"/>
</dbReference>
<evidence type="ECO:0000256" key="8">
    <source>
        <dbReference type="RuleBase" id="RU000336"/>
    </source>
</evidence>
<evidence type="ECO:0000256" key="3">
    <source>
        <dbReference type="ARBA" id="ARBA00022741"/>
    </source>
</evidence>
<dbReference type="InterPro" id="IPR004364">
    <property type="entry name" value="Aa-tRNA-synt_II"/>
</dbReference>
<evidence type="ECO:0000313" key="11">
    <source>
        <dbReference type="Proteomes" id="UP000774699"/>
    </source>
</evidence>
<dbReference type="InterPro" id="IPR002313">
    <property type="entry name" value="Lys-tRNA-ligase_II"/>
</dbReference>
<dbReference type="InterPro" id="IPR012340">
    <property type="entry name" value="NA-bd_OB-fold"/>
</dbReference>
<evidence type="ECO:0000256" key="1">
    <source>
        <dbReference type="ARBA" id="ARBA00022598"/>
    </source>
</evidence>
<gene>
    <name evidence="7 10" type="primary">lysS</name>
    <name evidence="10" type="ORF">FJY86_03470</name>
</gene>
<keyword evidence="7" id="KW-0963">Cytoplasm</keyword>
<keyword evidence="4 7" id="KW-0067">ATP-binding</keyword>
<keyword evidence="7 8" id="KW-0460">Magnesium</keyword>
<dbReference type="SUPFAM" id="SSF55681">
    <property type="entry name" value="Class II aaRS and biotin synthetases"/>
    <property type="match status" value="1"/>
</dbReference>
<dbReference type="InterPro" id="IPR044136">
    <property type="entry name" value="Lys-tRNA-ligase_II_N"/>
</dbReference>
<accession>A0A8T4C7A4</accession>
<dbReference type="CDD" id="cd04322">
    <property type="entry name" value="LysRS_N"/>
    <property type="match status" value="1"/>
</dbReference>
<protein>
    <recommendedName>
        <fullName evidence="7">Lysine--tRNA ligase</fullName>
        <ecNumber evidence="7">6.1.1.6</ecNumber>
    </recommendedName>
    <alternativeName>
        <fullName evidence="7">Lysyl-tRNA synthetase</fullName>
        <shortName evidence="7">LysRS</shortName>
    </alternativeName>
</protein>
<dbReference type="Pfam" id="PF00152">
    <property type="entry name" value="tRNA-synt_2"/>
    <property type="match status" value="1"/>
</dbReference>
<dbReference type="GO" id="GO:0004824">
    <property type="term" value="F:lysine-tRNA ligase activity"/>
    <property type="evidence" value="ECO:0007669"/>
    <property type="project" value="UniProtKB-UniRule"/>
</dbReference>
<dbReference type="InterPro" id="IPR004365">
    <property type="entry name" value="NA-bd_OB_tRNA"/>
</dbReference>
<dbReference type="AlphaFoldDB" id="A0A8T4C7A4"/>
<name>A0A8T4C7A4_9ARCH</name>
<dbReference type="PROSITE" id="PS50862">
    <property type="entry name" value="AA_TRNA_LIGASE_II"/>
    <property type="match status" value="1"/>
</dbReference>
<keyword evidence="5 7" id="KW-0030">Aminoacyl-tRNA synthetase</keyword>
<dbReference type="NCBIfam" id="TIGR00499">
    <property type="entry name" value="lysS_bact"/>
    <property type="match status" value="1"/>
</dbReference>
<evidence type="ECO:0000313" key="10">
    <source>
        <dbReference type="EMBL" id="MBM3282373.1"/>
    </source>
</evidence>
<keyword evidence="3 7" id="KW-0547">Nucleotide-binding</keyword>
<dbReference type="EC" id="6.1.1.6" evidence="7"/>
<keyword evidence="2 7" id="KW-0479">Metal-binding</keyword>
<evidence type="ECO:0000256" key="7">
    <source>
        <dbReference type="HAMAP-Rule" id="MF_00252"/>
    </source>
</evidence>
<organism evidence="10 11">
    <name type="scientific">Candidatus Iainarchaeum sp</name>
    <dbReference type="NCBI Taxonomy" id="3101447"/>
    <lineage>
        <taxon>Archaea</taxon>
        <taxon>Candidatus Iainarchaeota</taxon>
        <taxon>Candidatus Iainarchaeia</taxon>
        <taxon>Candidatus Iainarchaeales</taxon>
        <taxon>Candidatus Iainarchaeaceae</taxon>
        <taxon>Candidatus Iainarchaeum</taxon>
    </lineage>
</organism>
<feature type="binding site" evidence="7">
    <location>
        <position position="400"/>
    </location>
    <ligand>
        <name>Mg(2+)</name>
        <dbReference type="ChEBI" id="CHEBI:18420"/>
        <label>1</label>
    </ligand>
</feature>
<dbReference type="PRINTS" id="PR00982">
    <property type="entry name" value="TRNASYNTHLYS"/>
</dbReference>
<dbReference type="Gene3D" id="2.40.50.140">
    <property type="entry name" value="Nucleic acid-binding proteins"/>
    <property type="match status" value="1"/>
</dbReference>
<evidence type="ECO:0000256" key="2">
    <source>
        <dbReference type="ARBA" id="ARBA00022723"/>
    </source>
</evidence>
<dbReference type="NCBIfam" id="NF001756">
    <property type="entry name" value="PRK00484.1"/>
    <property type="match status" value="1"/>
</dbReference>
<dbReference type="GO" id="GO:0006430">
    <property type="term" value="P:lysyl-tRNA aminoacylation"/>
    <property type="evidence" value="ECO:0007669"/>
    <property type="project" value="UniProtKB-UniRule"/>
</dbReference>
<keyword evidence="7" id="KW-0648">Protein biosynthesis</keyword>
<feature type="domain" description="Aminoacyl-transfer RNA synthetases class-II family profile" evidence="9">
    <location>
        <begin position="174"/>
        <end position="483"/>
    </location>
</feature>
<evidence type="ECO:0000259" key="9">
    <source>
        <dbReference type="PROSITE" id="PS50862"/>
    </source>
</evidence>
<dbReference type="GO" id="GO:0000049">
    <property type="term" value="F:tRNA binding"/>
    <property type="evidence" value="ECO:0007669"/>
    <property type="project" value="TreeGrafter"/>
</dbReference>
<comment type="similarity">
    <text evidence="7">Belongs to the class-II aminoacyl-tRNA synthetase family.</text>
</comment>
<sequence length="489" mass="56354">MTTYEELRESKIAKLKSIREKGINPFPYQYIRTHLAREIHEKFNSLQNGEETHNTAKVCGKVMSLRGFGKLAFMDVHDDSGKIQVQLKQGNTSDKAFELFPLLDSGDYVAAEGKIIRTQRGELSVLAENIHILSKSIAPMPDKWHGVTDIEARYRQRHLDLAINPDVKKVFVNRAKIIQAVRTVLNNQGFVEVEIPTLQPLYGGANARPFITHSNALDQDLYLNIAPELYLKRLTMGNMEKVYTIGKNFRNEDIDKTHNPEFTTMECYWAYADYNDMMELTEEMYREACIAVHGNETFTYQGKEFDLGQKWERLPMKKAIKKYADLDVEHLTDQQMLDIIAKTGKKMENPKLRGLIINELFEAVAEHHLIQPTHLMDHPYETTPLCKEHRTQKGLIERFESFINGWEMSNAYSELNDPIKQRELLEKQAKEGRAKGEEMPVDDDFLRALEYGMPPTGGLGVGIDRMCMLLLDQPTIRDVLLFPQMRNLK</sequence>
<comment type="subunit">
    <text evidence="7">Homodimer.</text>
</comment>
<feature type="binding site" evidence="7">
    <location>
        <position position="407"/>
    </location>
    <ligand>
        <name>Mg(2+)</name>
        <dbReference type="ChEBI" id="CHEBI:18420"/>
        <label>1</label>
    </ligand>
</feature>
<comment type="cofactor">
    <cofactor evidence="7 8">
        <name>Mg(2+)</name>
        <dbReference type="ChEBI" id="CHEBI:18420"/>
    </cofactor>
    <text evidence="7 8">Binds 3 Mg(2+) ions per subunit.</text>
</comment>
<dbReference type="PANTHER" id="PTHR42918:SF15">
    <property type="entry name" value="LYSINE--TRNA LIGASE, CHLOROPLASTIC_MITOCHONDRIAL"/>
    <property type="match status" value="1"/>
</dbReference>
<comment type="subcellular location">
    <subcellularLocation>
        <location evidence="7">Cytoplasm</location>
    </subcellularLocation>
</comment>
<dbReference type="Proteomes" id="UP000774699">
    <property type="component" value="Unassembled WGS sequence"/>
</dbReference>
<dbReference type="InterPro" id="IPR045864">
    <property type="entry name" value="aa-tRNA-synth_II/BPL/LPL"/>
</dbReference>
<dbReference type="InterPro" id="IPR006195">
    <property type="entry name" value="aa-tRNA-synth_II"/>
</dbReference>
<reference evidence="10" key="1">
    <citation type="submission" date="2019-03" db="EMBL/GenBank/DDBJ databases">
        <title>Lake Tanganyika Metagenome-Assembled Genomes (MAGs).</title>
        <authorList>
            <person name="Tran P."/>
        </authorList>
    </citation>
    <scope>NUCLEOTIDE SEQUENCE</scope>
    <source>
        <strain evidence="10">M_DeepCast_50m_m2_156</strain>
    </source>
</reference>
<dbReference type="InterPro" id="IPR018149">
    <property type="entry name" value="Lys-tRNA-synth_II_C"/>
</dbReference>
<dbReference type="GO" id="GO:0005829">
    <property type="term" value="C:cytosol"/>
    <property type="evidence" value="ECO:0007669"/>
    <property type="project" value="TreeGrafter"/>
</dbReference>
<dbReference type="PANTHER" id="PTHR42918">
    <property type="entry name" value="LYSYL-TRNA SYNTHETASE"/>
    <property type="match status" value="1"/>
</dbReference>
<proteinExistence type="inferred from homology"/>
<dbReference type="Gene3D" id="3.30.930.10">
    <property type="entry name" value="Bira Bifunctional Protein, Domain 2"/>
    <property type="match status" value="1"/>
</dbReference>
<evidence type="ECO:0000256" key="6">
    <source>
        <dbReference type="ARBA" id="ARBA00048573"/>
    </source>
</evidence>
<dbReference type="SUPFAM" id="SSF50249">
    <property type="entry name" value="Nucleic acid-binding proteins"/>
    <property type="match status" value="1"/>
</dbReference>
<feature type="binding site" evidence="7">
    <location>
        <position position="407"/>
    </location>
    <ligand>
        <name>Mg(2+)</name>
        <dbReference type="ChEBI" id="CHEBI:18420"/>
        <label>2</label>
    </ligand>
</feature>
<comment type="caution">
    <text evidence="10">The sequence shown here is derived from an EMBL/GenBank/DDBJ whole genome shotgun (WGS) entry which is preliminary data.</text>
</comment>
<dbReference type="EMBL" id="VGJJ01000027">
    <property type="protein sequence ID" value="MBM3282373.1"/>
    <property type="molecule type" value="Genomic_DNA"/>
</dbReference>
<dbReference type="HAMAP" id="MF_00252">
    <property type="entry name" value="Lys_tRNA_synth_class2"/>
    <property type="match status" value="1"/>
</dbReference>
<dbReference type="Pfam" id="PF01336">
    <property type="entry name" value="tRNA_anti-codon"/>
    <property type="match status" value="1"/>
</dbReference>
<evidence type="ECO:0000256" key="5">
    <source>
        <dbReference type="ARBA" id="ARBA00023146"/>
    </source>
</evidence>
<dbReference type="GO" id="GO:0000287">
    <property type="term" value="F:magnesium ion binding"/>
    <property type="evidence" value="ECO:0007669"/>
    <property type="project" value="UniProtKB-UniRule"/>
</dbReference>
<evidence type="ECO:0000256" key="4">
    <source>
        <dbReference type="ARBA" id="ARBA00022840"/>
    </source>
</evidence>
<keyword evidence="1 7" id="KW-0436">Ligase</keyword>
<comment type="catalytic activity">
    <reaction evidence="6 7 8">
        <text>tRNA(Lys) + L-lysine + ATP = L-lysyl-tRNA(Lys) + AMP + diphosphate</text>
        <dbReference type="Rhea" id="RHEA:20792"/>
        <dbReference type="Rhea" id="RHEA-COMP:9696"/>
        <dbReference type="Rhea" id="RHEA-COMP:9697"/>
        <dbReference type="ChEBI" id="CHEBI:30616"/>
        <dbReference type="ChEBI" id="CHEBI:32551"/>
        <dbReference type="ChEBI" id="CHEBI:33019"/>
        <dbReference type="ChEBI" id="CHEBI:78442"/>
        <dbReference type="ChEBI" id="CHEBI:78529"/>
        <dbReference type="ChEBI" id="CHEBI:456215"/>
        <dbReference type="EC" id="6.1.1.6"/>
    </reaction>
</comment>
<dbReference type="GO" id="GO:0005524">
    <property type="term" value="F:ATP binding"/>
    <property type="evidence" value="ECO:0007669"/>
    <property type="project" value="UniProtKB-UniRule"/>
</dbReference>